<organism evidence="2 3">
    <name type="scientific">Metarhizium rileyi (strain RCEF 4871)</name>
    <name type="common">Nomuraea rileyi</name>
    <dbReference type="NCBI Taxonomy" id="1649241"/>
    <lineage>
        <taxon>Eukaryota</taxon>
        <taxon>Fungi</taxon>
        <taxon>Dikarya</taxon>
        <taxon>Ascomycota</taxon>
        <taxon>Pezizomycotina</taxon>
        <taxon>Sordariomycetes</taxon>
        <taxon>Hypocreomycetidae</taxon>
        <taxon>Hypocreales</taxon>
        <taxon>Clavicipitaceae</taxon>
        <taxon>Metarhizium</taxon>
    </lineage>
</organism>
<feature type="region of interest" description="Disordered" evidence="1">
    <location>
        <begin position="429"/>
        <end position="461"/>
    </location>
</feature>
<dbReference type="OrthoDB" id="4939891at2759"/>
<feature type="compositionally biased region" description="Polar residues" evidence="1">
    <location>
        <begin position="574"/>
        <end position="585"/>
    </location>
</feature>
<accession>A0A166WIL5</accession>
<dbReference type="Proteomes" id="UP000243498">
    <property type="component" value="Unassembled WGS sequence"/>
</dbReference>
<evidence type="ECO:0000313" key="3">
    <source>
        <dbReference type="Proteomes" id="UP000243498"/>
    </source>
</evidence>
<feature type="region of interest" description="Disordered" evidence="1">
    <location>
        <begin position="302"/>
        <end position="327"/>
    </location>
</feature>
<reference evidence="2 3" key="1">
    <citation type="journal article" date="2016" name="Genome Biol. Evol.">
        <title>Divergent and convergent evolution of fungal pathogenicity.</title>
        <authorList>
            <person name="Shang Y."/>
            <person name="Xiao G."/>
            <person name="Zheng P."/>
            <person name="Cen K."/>
            <person name="Zhan S."/>
            <person name="Wang C."/>
        </authorList>
    </citation>
    <scope>NUCLEOTIDE SEQUENCE [LARGE SCALE GENOMIC DNA]</scope>
    <source>
        <strain evidence="2 3">RCEF 4871</strain>
    </source>
</reference>
<dbReference type="EMBL" id="AZHC01000048">
    <property type="protein sequence ID" value="OAA34772.1"/>
    <property type="molecule type" value="Genomic_DNA"/>
</dbReference>
<feature type="region of interest" description="Disordered" evidence="1">
    <location>
        <begin position="566"/>
        <end position="598"/>
    </location>
</feature>
<dbReference type="AlphaFoldDB" id="A0A166WIL5"/>
<keyword evidence="2" id="KW-0482">Metalloprotease</keyword>
<sequence>MGAEAPEELDRYLQGSSGDIEHDICFAWEEINITSFVSQEHEEEQGQGMRRPVVSDLQGVESGEDKEQHIYMVTTSLPSQIYLLVALEHLPTDIDATFGTYHHEDPIEAVRIWAEDYLRHNRQTNGQAQLLTLRRGPFTEKYPQRPGAVYQPGIGWGVGQLVSVTILHRGDGLLDPHAVHEMSDQELNALLALTRRPHAEPGCMAAVRQLLRRPQDQNDIDTKDAQAIRDEEVAANTMDYVCRPQQSEEGNTRAPKDCSVDSIRRQATGYLQQSQQGTFLANLHADDLQLLVDLCADAAMQAESRPETSNTSHTSKPEPEPIAGPSGLCRQRASEALKPVRAKFSRKRRPLSEIVDDLHQAICSRARGAAPDPADPDRPAPIEATEVCIQAVDNIVGVFDEQEGERSLLEYVKRSDEFERDLCHEPGVSEYLLSPGLNTESDMKEPDAETQTETPPTSIGREQARRQWRQFAQQAQQQFDVSEQQLRMYMDNGPVFLVQNHPGIFGLLQQMYPALMDPWDELNRAGFHFTSCLPDDENFSSRRMRARADHDDLCRKLLAAMVELDTPNSHDEQSSTANPGASSTREPPPKDVKAVSTSAAPSKAETLIELAIGIPLVAGGLAALVLSPEGTALLVTIGEGLGITSEMSLGEGMATALAQLRGTLARAIRQAIQRVLARVSRFGHRVANPLLRQITSRALRSAAERAGEHIPLLAFSG</sequence>
<keyword evidence="2" id="KW-0378">Hydrolase</keyword>
<keyword evidence="2" id="KW-0645">Protease</keyword>
<name>A0A166WIL5_METRR</name>
<evidence type="ECO:0000313" key="2">
    <source>
        <dbReference type="EMBL" id="OAA34772.1"/>
    </source>
</evidence>
<proteinExistence type="predicted"/>
<gene>
    <name evidence="2" type="ORF">NOR_08284</name>
</gene>
<keyword evidence="3" id="KW-1185">Reference proteome</keyword>
<evidence type="ECO:0000256" key="1">
    <source>
        <dbReference type="SAM" id="MobiDB-lite"/>
    </source>
</evidence>
<dbReference type="GO" id="GO:0008237">
    <property type="term" value="F:metallopeptidase activity"/>
    <property type="evidence" value="ECO:0007669"/>
    <property type="project" value="UniProtKB-KW"/>
</dbReference>
<protein>
    <submittedName>
        <fullName evidence="2">Deuterolysin metalloprotease</fullName>
    </submittedName>
</protein>
<comment type="caution">
    <text evidence="2">The sequence shown here is derived from an EMBL/GenBank/DDBJ whole genome shotgun (WGS) entry which is preliminary data.</text>
</comment>